<dbReference type="Gene3D" id="3.30.50.10">
    <property type="entry name" value="Erythroid Transcription Factor GATA-1, subunit A"/>
    <property type="match status" value="1"/>
</dbReference>
<feature type="coiled-coil region" evidence="7">
    <location>
        <begin position="111"/>
        <end position="149"/>
    </location>
</feature>
<feature type="domain" description="GATA-type" evidence="9">
    <location>
        <begin position="609"/>
        <end position="662"/>
    </location>
</feature>
<evidence type="ECO:0000256" key="8">
    <source>
        <dbReference type="SAM" id="MobiDB-lite"/>
    </source>
</evidence>
<organism evidence="10 11">
    <name type="scientific">Dioszegia hungarica</name>
    <dbReference type="NCBI Taxonomy" id="4972"/>
    <lineage>
        <taxon>Eukaryota</taxon>
        <taxon>Fungi</taxon>
        <taxon>Dikarya</taxon>
        <taxon>Basidiomycota</taxon>
        <taxon>Agaricomycotina</taxon>
        <taxon>Tremellomycetes</taxon>
        <taxon>Tremellales</taxon>
        <taxon>Bulleribasidiaceae</taxon>
        <taxon>Dioszegia</taxon>
    </lineage>
</organism>
<dbReference type="AlphaFoldDB" id="A0AA38H707"/>
<evidence type="ECO:0000256" key="3">
    <source>
        <dbReference type="ARBA" id="ARBA00022771"/>
    </source>
</evidence>
<sequence>MAASPSIQLTLDSIIDSSDPAQPPADVEATASATQDDSAPPSVGGGGGGEGSDAGSTQPKRKRTRKPLPKGSAADFKRKEANRLAAERSRSRVAEKRIALNKAYALLKTEHDGLAEAIAEIEAVANEATAEIERKAREEREQREQREVEAQVEAAIAVAQQEMESGGGERDERSILQALMSGGMGMEAFDGVGDDWVQGVENLMKEVETSGRLGELAAVAAVPADQEEEQAQEQAQEQEQAQHDLAIDPQLMEPAPPAEREVPAEDKGESEDTLGKFAEELLDDKIDLNLPQKMHEFSYNSAEAASATASAVAVVLNAEIEKSVRDEVALARAAVARIGKEIAKANGEDVEVADGSVILPEDISTSSQEAVDGLLVTVDEKRMALETEVELLRARVLVARQAKGAEEDKVAKCVEELHRIAMAVDEEERGKIMEILKSIRGHIGNNIWGLEEEPTPDDTLHGTAFSTSAIARRRRGRPPKNSFPLRYNHASMIYPTLPLDSPISTANLIPDTSGPQKRKRAPPGLHAKNKLAREAAAAAAAAASAIGPVDTLSAAGAEEYILSHLNATAASQASGQREGPDGLPLDPAFQSEEWTEAVLAKLKKGGPGSCDICARTETSVWRKILVGGEDYRVCNACGLYHRKFGVIRPPSLWGDGEAVKKRRAANGPEDGRRNRKVKKMLQNADEMKEQAQAEAEGAAEAGPIDPAIIAEGEPSALAVPEANGPGALGEDEEDMGEGLGMGNEEMMRLAKAGDALNALEGSMRDDGLEGGVGMGEAPHVDMDETGFETIEEELRGLHGEGLFAGMEESCVVR</sequence>
<dbReference type="EMBL" id="JAKWFO010000008">
    <property type="protein sequence ID" value="KAI9634001.1"/>
    <property type="molecule type" value="Genomic_DNA"/>
</dbReference>
<keyword evidence="11" id="KW-1185">Reference proteome</keyword>
<name>A0AA38H707_9TREE</name>
<feature type="compositionally biased region" description="Polar residues" evidence="8">
    <location>
        <begin position="1"/>
        <end position="20"/>
    </location>
</feature>
<dbReference type="PROSITE" id="PS50114">
    <property type="entry name" value="GATA_ZN_FINGER_2"/>
    <property type="match status" value="1"/>
</dbReference>
<dbReference type="GO" id="GO:0000978">
    <property type="term" value="F:RNA polymerase II cis-regulatory region sequence-specific DNA binding"/>
    <property type="evidence" value="ECO:0007669"/>
    <property type="project" value="TreeGrafter"/>
</dbReference>
<feature type="compositionally biased region" description="Gly residues" evidence="8">
    <location>
        <begin position="43"/>
        <end position="52"/>
    </location>
</feature>
<dbReference type="CDD" id="cd00202">
    <property type="entry name" value="ZnF_GATA"/>
    <property type="match status" value="1"/>
</dbReference>
<dbReference type="RefSeq" id="XP_052943778.1">
    <property type="nucleotide sequence ID" value="XM_053090215.1"/>
</dbReference>
<evidence type="ECO:0000256" key="4">
    <source>
        <dbReference type="ARBA" id="ARBA00022833"/>
    </source>
</evidence>
<dbReference type="Pfam" id="PF00320">
    <property type="entry name" value="GATA"/>
    <property type="match status" value="1"/>
</dbReference>
<comment type="caution">
    <text evidence="10">The sequence shown here is derived from an EMBL/GenBank/DDBJ whole genome shotgun (WGS) entry which is preliminary data.</text>
</comment>
<dbReference type="InterPro" id="IPR013088">
    <property type="entry name" value="Znf_NHR/GATA"/>
</dbReference>
<comment type="subcellular location">
    <subcellularLocation>
        <location evidence="1">Nucleus</location>
    </subcellularLocation>
</comment>
<dbReference type="GO" id="GO:0000122">
    <property type="term" value="P:negative regulation of transcription by RNA polymerase II"/>
    <property type="evidence" value="ECO:0007669"/>
    <property type="project" value="TreeGrafter"/>
</dbReference>
<dbReference type="Proteomes" id="UP001164286">
    <property type="component" value="Unassembled WGS sequence"/>
</dbReference>
<dbReference type="SMART" id="SM00401">
    <property type="entry name" value="ZnF_GATA"/>
    <property type="match status" value="1"/>
</dbReference>
<keyword evidence="4" id="KW-0862">Zinc</keyword>
<keyword evidence="7" id="KW-0175">Coiled coil</keyword>
<dbReference type="GO" id="GO:0045944">
    <property type="term" value="P:positive regulation of transcription by RNA polymerase II"/>
    <property type="evidence" value="ECO:0007669"/>
    <property type="project" value="TreeGrafter"/>
</dbReference>
<protein>
    <recommendedName>
        <fullName evidence="9">GATA-type domain-containing protein</fullName>
    </recommendedName>
</protein>
<evidence type="ECO:0000259" key="9">
    <source>
        <dbReference type="PROSITE" id="PS50114"/>
    </source>
</evidence>
<dbReference type="PANTHER" id="PTHR10071:SF281">
    <property type="entry name" value="BOX A-BINDING FACTOR-RELATED"/>
    <property type="match status" value="1"/>
</dbReference>
<feature type="compositionally biased region" description="Basic and acidic residues" evidence="8">
    <location>
        <begin position="75"/>
        <end position="93"/>
    </location>
</feature>
<feature type="region of interest" description="Disordered" evidence="8">
    <location>
        <begin position="718"/>
        <end position="740"/>
    </location>
</feature>
<evidence type="ECO:0000256" key="1">
    <source>
        <dbReference type="ARBA" id="ARBA00004123"/>
    </source>
</evidence>
<feature type="coiled-coil region" evidence="7">
    <location>
        <begin position="674"/>
        <end position="701"/>
    </location>
</feature>
<keyword evidence="2" id="KW-0479">Metal-binding</keyword>
<keyword evidence="3 6" id="KW-0863">Zinc-finger</keyword>
<dbReference type="InterPro" id="IPR039355">
    <property type="entry name" value="Transcription_factor_GATA"/>
</dbReference>
<feature type="compositionally biased region" description="Basic residues" evidence="8">
    <location>
        <begin position="59"/>
        <end position="68"/>
    </location>
</feature>
<gene>
    <name evidence="10" type="ORF">MKK02DRAFT_38673</name>
</gene>
<dbReference type="GO" id="GO:0008270">
    <property type="term" value="F:zinc ion binding"/>
    <property type="evidence" value="ECO:0007669"/>
    <property type="project" value="UniProtKB-KW"/>
</dbReference>
<dbReference type="PROSITE" id="PS00344">
    <property type="entry name" value="GATA_ZN_FINGER_1"/>
    <property type="match status" value="1"/>
</dbReference>
<proteinExistence type="predicted"/>
<reference evidence="10" key="1">
    <citation type="journal article" date="2022" name="G3 (Bethesda)">
        <title>High quality genome of the basidiomycete yeast Dioszegia hungarica PDD-24b-2 isolated from cloud water.</title>
        <authorList>
            <person name="Jarrige D."/>
            <person name="Haridas S."/>
            <person name="Bleykasten-Grosshans C."/>
            <person name="Joly M."/>
            <person name="Nadalig T."/>
            <person name="Sancelme M."/>
            <person name="Vuilleumier S."/>
            <person name="Grigoriev I.V."/>
            <person name="Amato P."/>
            <person name="Bringel F."/>
        </authorList>
    </citation>
    <scope>NUCLEOTIDE SEQUENCE</scope>
    <source>
        <strain evidence="10">PDD-24b-2</strain>
    </source>
</reference>
<dbReference type="SUPFAM" id="SSF57716">
    <property type="entry name" value="Glucocorticoid receptor-like (DNA-binding domain)"/>
    <property type="match status" value="1"/>
</dbReference>
<evidence type="ECO:0000256" key="6">
    <source>
        <dbReference type="PROSITE-ProRule" id="PRU00094"/>
    </source>
</evidence>
<dbReference type="PANTHER" id="PTHR10071">
    <property type="entry name" value="TRANSCRIPTION FACTOR GATA FAMILY MEMBER"/>
    <property type="match status" value="1"/>
</dbReference>
<evidence type="ECO:0000313" key="10">
    <source>
        <dbReference type="EMBL" id="KAI9634001.1"/>
    </source>
</evidence>
<evidence type="ECO:0000256" key="5">
    <source>
        <dbReference type="ARBA" id="ARBA00023242"/>
    </source>
</evidence>
<dbReference type="GeneID" id="77729420"/>
<dbReference type="GO" id="GO:0000981">
    <property type="term" value="F:DNA-binding transcription factor activity, RNA polymerase II-specific"/>
    <property type="evidence" value="ECO:0007669"/>
    <property type="project" value="TreeGrafter"/>
</dbReference>
<evidence type="ECO:0000256" key="7">
    <source>
        <dbReference type="SAM" id="Coils"/>
    </source>
</evidence>
<evidence type="ECO:0000256" key="2">
    <source>
        <dbReference type="ARBA" id="ARBA00022723"/>
    </source>
</evidence>
<dbReference type="GO" id="GO:0005634">
    <property type="term" value="C:nucleus"/>
    <property type="evidence" value="ECO:0007669"/>
    <property type="project" value="UniProtKB-SubCell"/>
</dbReference>
<dbReference type="InterPro" id="IPR000679">
    <property type="entry name" value="Znf_GATA"/>
</dbReference>
<feature type="region of interest" description="Disordered" evidence="8">
    <location>
        <begin position="1"/>
        <end position="93"/>
    </location>
</feature>
<evidence type="ECO:0000313" key="11">
    <source>
        <dbReference type="Proteomes" id="UP001164286"/>
    </source>
</evidence>
<accession>A0AA38H707</accession>
<keyword evidence="5" id="KW-0539">Nucleus</keyword>